<evidence type="ECO:0000313" key="2">
    <source>
        <dbReference type="EMBL" id="JAD85483.1"/>
    </source>
</evidence>
<keyword evidence="1" id="KW-0472">Membrane</keyword>
<feature type="transmembrane region" description="Helical" evidence="1">
    <location>
        <begin position="40"/>
        <end position="63"/>
    </location>
</feature>
<reference evidence="2" key="1">
    <citation type="submission" date="2014-09" db="EMBL/GenBank/DDBJ databases">
        <authorList>
            <person name="Magalhaes I.L.F."/>
            <person name="Oliveira U."/>
            <person name="Santos F.R."/>
            <person name="Vidigal T.H.D.A."/>
            <person name="Brescovit A.D."/>
            <person name="Santos A.J."/>
        </authorList>
    </citation>
    <scope>NUCLEOTIDE SEQUENCE</scope>
    <source>
        <tissue evidence="2">Shoot tissue taken approximately 20 cm above the soil surface</tissue>
    </source>
</reference>
<evidence type="ECO:0000256" key="1">
    <source>
        <dbReference type="SAM" id="Phobius"/>
    </source>
</evidence>
<feature type="transmembrane region" description="Helical" evidence="1">
    <location>
        <begin position="6"/>
        <end position="28"/>
    </location>
</feature>
<name>A0A0A9DFM1_ARUDO</name>
<accession>A0A0A9DFM1</accession>
<sequence length="124" mass="14203">MFSYHIVFVLVKELICLICDISCVVVNCKGGPSKFGLAEAFVCLVCLIHLLCECFMCGLWKHACLIQECNYSSRFLLNQVQHILIVYKLNIAPVNFLPCVFFLLHLEYMLIKVLLQLLICQIDT</sequence>
<organism evidence="2">
    <name type="scientific">Arundo donax</name>
    <name type="common">Giant reed</name>
    <name type="synonym">Donax arundinaceus</name>
    <dbReference type="NCBI Taxonomy" id="35708"/>
    <lineage>
        <taxon>Eukaryota</taxon>
        <taxon>Viridiplantae</taxon>
        <taxon>Streptophyta</taxon>
        <taxon>Embryophyta</taxon>
        <taxon>Tracheophyta</taxon>
        <taxon>Spermatophyta</taxon>
        <taxon>Magnoliopsida</taxon>
        <taxon>Liliopsida</taxon>
        <taxon>Poales</taxon>
        <taxon>Poaceae</taxon>
        <taxon>PACMAD clade</taxon>
        <taxon>Arundinoideae</taxon>
        <taxon>Arundineae</taxon>
        <taxon>Arundo</taxon>
    </lineage>
</organism>
<feature type="transmembrane region" description="Helical" evidence="1">
    <location>
        <begin position="83"/>
        <end position="104"/>
    </location>
</feature>
<reference evidence="2" key="2">
    <citation type="journal article" date="2015" name="Data Brief">
        <title>Shoot transcriptome of the giant reed, Arundo donax.</title>
        <authorList>
            <person name="Barrero R.A."/>
            <person name="Guerrero F.D."/>
            <person name="Moolhuijzen P."/>
            <person name="Goolsby J.A."/>
            <person name="Tidwell J."/>
            <person name="Bellgard S.E."/>
            <person name="Bellgard M.I."/>
        </authorList>
    </citation>
    <scope>NUCLEOTIDE SEQUENCE</scope>
    <source>
        <tissue evidence="2">Shoot tissue taken approximately 20 cm above the soil surface</tissue>
    </source>
</reference>
<keyword evidence="1" id="KW-1133">Transmembrane helix</keyword>
<dbReference type="EMBL" id="GBRH01212412">
    <property type="protein sequence ID" value="JAD85483.1"/>
    <property type="molecule type" value="Transcribed_RNA"/>
</dbReference>
<dbReference type="AlphaFoldDB" id="A0A0A9DFM1"/>
<keyword evidence="1" id="KW-0812">Transmembrane</keyword>
<protein>
    <submittedName>
        <fullName evidence="2">Uncharacterized protein</fullName>
    </submittedName>
</protein>
<proteinExistence type="predicted"/>